<gene>
    <name evidence="3" type="ORF">Vretifemale_10780</name>
    <name evidence="4" type="ORF">Vretimale_1396</name>
</gene>
<dbReference type="OrthoDB" id="566577at2759"/>
<dbReference type="EMBL" id="BNCQ01000002">
    <property type="protein sequence ID" value="GIL95351.1"/>
    <property type="molecule type" value="Genomic_DNA"/>
</dbReference>
<dbReference type="AlphaFoldDB" id="A0A8J4FZB2"/>
<evidence type="ECO:0000313" key="6">
    <source>
        <dbReference type="Proteomes" id="UP000747110"/>
    </source>
</evidence>
<proteinExistence type="predicted"/>
<evidence type="ECO:0000313" key="3">
    <source>
        <dbReference type="EMBL" id="GIL81791.1"/>
    </source>
</evidence>
<dbReference type="Proteomes" id="UP000722791">
    <property type="component" value="Unassembled WGS sequence"/>
</dbReference>
<dbReference type="EMBL" id="BNCP01000022">
    <property type="protein sequence ID" value="GIL81791.1"/>
    <property type="molecule type" value="Genomic_DNA"/>
</dbReference>
<sequence>MRAGNATSLTGNTRHALSPIPAASHCTNIRKLHRFYSSAHPSRHSDRRNAIHDSCHGDVIDPQNEPAEPSTSYCATKLCNASIITITRRRTLVALASSSVILPSGIGTASASKVPFLDAGWEALGGGPSDLVFPEDFLGVWDVTSVLTRVEMPLGEDVVPNLAAVRRAQREDLDRRTSYQVAFVRNGAGKVVYDRRFNTASMLSMYYDNTMSFANRIRWDINDPNVLTLSMPGMSVRTRVTRRLEDFPQPDRIETSEYVESVYDSGDGGAPRIKASQCFTKYKWRSAEVAQRENGPTIVATQVVSDFLTPYDGEQQYLKAMNTPYAQYTYRMAFRRPTGN</sequence>
<dbReference type="InterPro" id="IPR049213">
    <property type="entry name" value="DUF6816"/>
</dbReference>
<accession>A0A8J4FZB2</accession>
<dbReference type="Proteomes" id="UP000747110">
    <property type="component" value="Unassembled WGS sequence"/>
</dbReference>
<evidence type="ECO:0000313" key="5">
    <source>
        <dbReference type="Proteomes" id="UP000722791"/>
    </source>
</evidence>
<keyword evidence="6" id="KW-1185">Reference proteome</keyword>
<comment type="caution">
    <text evidence="4">The sequence shown here is derived from an EMBL/GenBank/DDBJ whole genome shotgun (WGS) entry which is preliminary data.</text>
</comment>
<feature type="region of interest" description="Disordered" evidence="1">
    <location>
        <begin position="39"/>
        <end position="67"/>
    </location>
</feature>
<name>A0A8J4FZB2_9CHLO</name>
<evidence type="ECO:0000256" key="1">
    <source>
        <dbReference type="SAM" id="MobiDB-lite"/>
    </source>
</evidence>
<dbReference type="Pfam" id="PF20670">
    <property type="entry name" value="DUF6816"/>
    <property type="match status" value="1"/>
</dbReference>
<feature type="domain" description="DUF6816" evidence="2">
    <location>
        <begin position="125"/>
        <end position="337"/>
    </location>
</feature>
<reference evidence="4" key="1">
    <citation type="journal article" date="2021" name="Proc. Natl. Acad. Sci. U.S.A.">
        <title>Three genomes in the algal genus Volvox reveal the fate of a haploid sex-determining region after a transition to homothallism.</title>
        <authorList>
            <person name="Yamamoto K."/>
            <person name="Hamaji T."/>
            <person name="Kawai-Toyooka H."/>
            <person name="Matsuzaki R."/>
            <person name="Takahashi F."/>
            <person name="Nishimura Y."/>
            <person name="Kawachi M."/>
            <person name="Noguchi H."/>
            <person name="Minakuchi Y."/>
            <person name="Umen J.G."/>
            <person name="Toyoda A."/>
            <person name="Nozaki H."/>
        </authorList>
    </citation>
    <scope>NUCLEOTIDE SEQUENCE</scope>
    <source>
        <strain evidence="4">NIES-3785</strain>
        <strain evidence="3">NIES-3786</strain>
    </source>
</reference>
<evidence type="ECO:0000313" key="4">
    <source>
        <dbReference type="EMBL" id="GIL95351.1"/>
    </source>
</evidence>
<feature type="compositionally biased region" description="Basic and acidic residues" evidence="1">
    <location>
        <begin position="43"/>
        <end position="59"/>
    </location>
</feature>
<evidence type="ECO:0000259" key="2">
    <source>
        <dbReference type="Pfam" id="PF20670"/>
    </source>
</evidence>
<organism evidence="4 5">
    <name type="scientific">Volvox reticuliferus</name>
    <dbReference type="NCBI Taxonomy" id="1737510"/>
    <lineage>
        <taxon>Eukaryota</taxon>
        <taxon>Viridiplantae</taxon>
        <taxon>Chlorophyta</taxon>
        <taxon>core chlorophytes</taxon>
        <taxon>Chlorophyceae</taxon>
        <taxon>CS clade</taxon>
        <taxon>Chlamydomonadales</taxon>
        <taxon>Volvocaceae</taxon>
        <taxon>Volvox</taxon>
    </lineage>
</organism>
<protein>
    <recommendedName>
        <fullName evidence="2">DUF6816 domain-containing protein</fullName>
    </recommendedName>
</protein>